<gene>
    <name evidence="2" type="ORF">FEHR0123_LOCUS3589</name>
</gene>
<reference evidence="2" key="1">
    <citation type="submission" date="2021-01" db="EMBL/GenBank/DDBJ databases">
        <authorList>
            <person name="Corre E."/>
            <person name="Pelletier E."/>
            <person name="Niang G."/>
            <person name="Scheremetjew M."/>
            <person name="Finn R."/>
            <person name="Kale V."/>
            <person name="Holt S."/>
            <person name="Cochrane G."/>
            <person name="Meng A."/>
            <person name="Brown T."/>
            <person name="Cohen L."/>
        </authorList>
    </citation>
    <scope>NUCLEOTIDE SEQUENCE</scope>
    <source>
        <strain evidence="2">Fehren 1</strain>
    </source>
</reference>
<feature type="compositionally biased region" description="Acidic residues" evidence="1">
    <location>
        <begin position="111"/>
        <end position="131"/>
    </location>
</feature>
<name>A0A7S3ML44_9SPIT</name>
<proteinExistence type="predicted"/>
<sequence>MPEIGQIEKGVGIPGPQAITSAPIPQVAQPVIRPPGTGGGIRLGEGKMAFALITKANKGKFKVQKIAIDSESRLVQQTMERMKEKESLERVEKLQLQEKQAKIAAAQQLSEESDSDEEMGSDAEGQDQELN</sequence>
<evidence type="ECO:0000256" key="1">
    <source>
        <dbReference type="SAM" id="MobiDB-lite"/>
    </source>
</evidence>
<dbReference type="EMBL" id="HBIE01011966">
    <property type="protein sequence ID" value="CAE0308678.1"/>
    <property type="molecule type" value="Transcribed_RNA"/>
</dbReference>
<organism evidence="2">
    <name type="scientific">Favella ehrenbergii</name>
    <dbReference type="NCBI Taxonomy" id="182087"/>
    <lineage>
        <taxon>Eukaryota</taxon>
        <taxon>Sar</taxon>
        <taxon>Alveolata</taxon>
        <taxon>Ciliophora</taxon>
        <taxon>Intramacronucleata</taxon>
        <taxon>Spirotrichea</taxon>
        <taxon>Choreotrichia</taxon>
        <taxon>Tintinnida</taxon>
        <taxon>Xystonellidae</taxon>
        <taxon>Favella</taxon>
    </lineage>
</organism>
<protein>
    <submittedName>
        <fullName evidence="2">Uncharacterized protein</fullName>
    </submittedName>
</protein>
<accession>A0A7S3ML44</accession>
<feature type="region of interest" description="Disordered" evidence="1">
    <location>
        <begin position="102"/>
        <end position="131"/>
    </location>
</feature>
<dbReference type="AlphaFoldDB" id="A0A7S3ML44"/>
<evidence type="ECO:0000313" key="2">
    <source>
        <dbReference type="EMBL" id="CAE0308678.1"/>
    </source>
</evidence>